<sequence>MHDPPPTKATVLISGEGSNLQALIDASTTAMPYLNIIRVISNKAKANGLNRAKAADIPTTYHNLISGKYYASGEQDEEVKKAGREKYDARLAEIVLEDQPDIVVCAGWMHILTPQFLDPLEEKKIPIINLHPALPGKYDGKDAIKRAYDDYHKGKLEHDTTGIMIHYVVSEVDRGRPIVVRQIKCQTPETLEELSNRIHGQEHELILEGTAMAIHELWKERSKQS</sequence>
<dbReference type="InterPro" id="IPR004607">
    <property type="entry name" value="GART"/>
</dbReference>
<protein>
    <recommendedName>
        <fullName evidence="3">Phosphoribosylglycinamide formyltransferase</fullName>
        <ecNumber evidence="2">2.1.2.2</ecNumber>
    </recommendedName>
    <alternativeName>
        <fullName evidence="8">5'-phosphoribosylglycinamide transformylase</fullName>
    </alternativeName>
    <alternativeName>
        <fullName evidence="7">GAR transformylase</fullName>
    </alternativeName>
</protein>
<keyword evidence="5" id="KW-0658">Purine biosynthesis</keyword>
<comment type="catalytic activity">
    <reaction evidence="9">
        <text>N(1)-(5-phospho-beta-D-ribosyl)glycinamide + (6R)-10-formyltetrahydrofolate = N(2)-formyl-N(1)-(5-phospho-beta-D-ribosyl)glycinamide + (6S)-5,6,7,8-tetrahydrofolate + H(+)</text>
        <dbReference type="Rhea" id="RHEA:15053"/>
        <dbReference type="ChEBI" id="CHEBI:15378"/>
        <dbReference type="ChEBI" id="CHEBI:57453"/>
        <dbReference type="ChEBI" id="CHEBI:143788"/>
        <dbReference type="ChEBI" id="CHEBI:147286"/>
        <dbReference type="ChEBI" id="CHEBI:195366"/>
        <dbReference type="EC" id="2.1.2.2"/>
    </reaction>
</comment>
<evidence type="ECO:0000256" key="7">
    <source>
        <dbReference type="ARBA" id="ARBA00041324"/>
    </source>
</evidence>
<keyword evidence="12" id="KW-1185">Reference proteome</keyword>
<evidence type="ECO:0000256" key="1">
    <source>
        <dbReference type="ARBA" id="ARBA00005054"/>
    </source>
</evidence>
<dbReference type="NCBIfam" id="TIGR00639">
    <property type="entry name" value="PurN"/>
    <property type="match status" value="1"/>
</dbReference>
<dbReference type="AlphaFoldDB" id="A0A1L7WD81"/>
<evidence type="ECO:0000313" key="11">
    <source>
        <dbReference type="EMBL" id="CZR50741.1"/>
    </source>
</evidence>
<evidence type="ECO:0000256" key="4">
    <source>
        <dbReference type="ARBA" id="ARBA00022679"/>
    </source>
</evidence>
<dbReference type="EC" id="2.1.2.2" evidence="2"/>
<evidence type="ECO:0000256" key="5">
    <source>
        <dbReference type="ARBA" id="ARBA00022755"/>
    </source>
</evidence>
<organism evidence="11 12">
    <name type="scientific">Phialocephala subalpina</name>
    <dbReference type="NCBI Taxonomy" id="576137"/>
    <lineage>
        <taxon>Eukaryota</taxon>
        <taxon>Fungi</taxon>
        <taxon>Dikarya</taxon>
        <taxon>Ascomycota</taxon>
        <taxon>Pezizomycotina</taxon>
        <taxon>Leotiomycetes</taxon>
        <taxon>Helotiales</taxon>
        <taxon>Mollisiaceae</taxon>
        <taxon>Phialocephala</taxon>
        <taxon>Phialocephala fortinii species complex</taxon>
    </lineage>
</organism>
<dbReference type="GO" id="GO:0005737">
    <property type="term" value="C:cytoplasm"/>
    <property type="evidence" value="ECO:0007669"/>
    <property type="project" value="TreeGrafter"/>
</dbReference>
<dbReference type="PANTHER" id="PTHR43369">
    <property type="entry name" value="PHOSPHORIBOSYLGLYCINAMIDE FORMYLTRANSFERASE"/>
    <property type="match status" value="1"/>
</dbReference>
<comment type="similarity">
    <text evidence="6">Belongs to the GART family.</text>
</comment>
<evidence type="ECO:0000313" key="12">
    <source>
        <dbReference type="Proteomes" id="UP000184330"/>
    </source>
</evidence>
<gene>
    <name evidence="11" type="ORF">PAC_00615</name>
</gene>
<dbReference type="InterPro" id="IPR002376">
    <property type="entry name" value="Formyl_transf_N"/>
</dbReference>
<dbReference type="Gene3D" id="3.40.50.170">
    <property type="entry name" value="Formyl transferase, N-terminal domain"/>
    <property type="match status" value="1"/>
</dbReference>
<dbReference type="STRING" id="576137.A0A1L7WD81"/>
<evidence type="ECO:0000256" key="8">
    <source>
        <dbReference type="ARBA" id="ARBA00041682"/>
    </source>
</evidence>
<dbReference type="FunFam" id="3.40.50.170:FF:000009">
    <property type="entry name" value="Phosphoribosylglycinamide formyltransferase (Eurofung)"/>
    <property type="match status" value="1"/>
</dbReference>
<dbReference type="GO" id="GO:0006189">
    <property type="term" value="P:'de novo' IMP biosynthetic process"/>
    <property type="evidence" value="ECO:0007669"/>
    <property type="project" value="EnsemblFungi"/>
</dbReference>
<dbReference type="PANTHER" id="PTHR43369:SF2">
    <property type="entry name" value="PHOSPHORIBOSYLGLYCINAMIDE FORMYLTRANSFERASE"/>
    <property type="match status" value="1"/>
</dbReference>
<dbReference type="EMBL" id="FJOG01000001">
    <property type="protein sequence ID" value="CZR50741.1"/>
    <property type="molecule type" value="Genomic_DNA"/>
</dbReference>
<dbReference type="SUPFAM" id="SSF53328">
    <property type="entry name" value="Formyltransferase"/>
    <property type="match status" value="1"/>
</dbReference>
<keyword evidence="4" id="KW-0808">Transferase</keyword>
<dbReference type="GO" id="GO:0046084">
    <property type="term" value="P:adenine biosynthetic process"/>
    <property type="evidence" value="ECO:0007669"/>
    <property type="project" value="EnsemblFungi"/>
</dbReference>
<evidence type="ECO:0000256" key="9">
    <source>
        <dbReference type="ARBA" id="ARBA00047664"/>
    </source>
</evidence>
<evidence type="ECO:0000256" key="3">
    <source>
        <dbReference type="ARBA" id="ARBA00022076"/>
    </source>
</evidence>
<evidence type="ECO:0000256" key="2">
    <source>
        <dbReference type="ARBA" id="ARBA00012254"/>
    </source>
</evidence>
<comment type="pathway">
    <text evidence="1">Purine metabolism; IMP biosynthesis via de novo pathway; N(2)-formyl-N(1)-(5-phospho-D-ribosyl)glycinamide from N(1)-(5-phospho-D-ribosyl)glycinamide (10-formyl THF route): step 1/1.</text>
</comment>
<dbReference type="Pfam" id="PF00551">
    <property type="entry name" value="Formyl_trans_N"/>
    <property type="match status" value="1"/>
</dbReference>
<dbReference type="Proteomes" id="UP000184330">
    <property type="component" value="Unassembled WGS sequence"/>
</dbReference>
<accession>A0A1L7WD81</accession>
<dbReference type="GO" id="GO:0004644">
    <property type="term" value="F:phosphoribosylglycinamide formyltransferase activity"/>
    <property type="evidence" value="ECO:0007669"/>
    <property type="project" value="UniProtKB-EC"/>
</dbReference>
<dbReference type="OrthoDB" id="5575075at2759"/>
<evidence type="ECO:0000259" key="10">
    <source>
        <dbReference type="Pfam" id="PF00551"/>
    </source>
</evidence>
<dbReference type="InterPro" id="IPR036477">
    <property type="entry name" value="Formyl_transf_N_sf"/>
</dbReference>
<feature type="domain" description="Formyl transferase N-terminal" evidence="10">
    <location>
        <begin position="8"/>
        <end position="208"/>
    </location>
</feature>
<proteinExistence type="inferred from homology"/>
<reference evidence="11 12" key="1">
    <citation type="submission" date="2016-03" db="EMBL/GenBank/DDBJ databases">
        <authorList>
            <person name="Ploux O."/>
        </authorList>
    </citation>
    <scope>NUCLEOTIDE SEQUENCE [LARGE SCALE GENOMIC DNA]</scope>
    <source>
        <strain evidence="11 12">UAMH 11012</strain>
    </source>
</reference>
<name>A0A1L7WD81_9HELO</name>
<evidence type="ECO:0000256" key="6">
    <source>
        <dbReference type="ARBA" id="ARBA00038440"/>
    </source>
</evidence>